<dbReference type="PANTHER" id="PTHR33221:SF5">
    <property type="entry name" value="HTH-TYPE TRANSCRIPTIONAL REGULATOR ISCR"/>
    <property type="match status" value="1"/>
</dbReference>
<dbReference type="NCBIfam" id="TIGR00738">
    <property type="entry name" value="rrf2_super"/>
    <property type="match status" value="1"/>
</dbReference>
<dbReference type="InterPro" id="IPR030489">
    <property type="entry name" value="TR_Rrf2-type_CS"/>
</dbReference>
<gene>
    <name evidence="3" type="ORF">LKD42_02585</name>
</gene>
<accession>A0ABS8ESN4</accession>
<evidence type="ECO:0000256" key="2">
    <source>
        <dbReference type="SAM" id="MobiDB-lite"/>
    </source>
</evidence>
<dbReference type="InterPro" id="IPR000944">
    <property type="entry name" value="Tscrpt_reg_Rrf2"/>
</dbReference>
<evidence type="ECO:0000313" key="4">
    <source>
        <dbReference type="Proteomes" id="UP001299235"/>
    </source>
</evidence>
<keyword evidence="1" id="KW-0238">DNA-binding</keyword>
<dbReference type="RefSeq" id="WP_147631797.1">
    <property type="nucleotide sequence ID" value="NZ_JAJEQE010000005.1"/>
</dbReference>
<dbReference type="InterPro" id="IPR036390">
    <property type="entry name" value="WH_DNA-bd_sf"/>
</dbReference>
<keyword evidence="4" id="KW-1185">Reference proteome</keyword>
<organism evidence="3 4">
    <name type="scientific">Hominisplanchenecus faecis</name>
    <dbReference type="NCBI Taxonomy" id="2885351"/>
    <lineage>
        <taxon>Bacteria</taxon>
        <taxon>Bacillati</taxon>
        <taxon>Bacillota</taxon>
        <taxon>Clostridia</taxon>
        <taxon>Lachnospirales</taxon>
        <taxon>Lachnospiraceae</taxon>
        <taxon>Hominisplanchenecus</taxon>
    </lineage>
</organism>
<dbReference type="Proteomes" id="UP001299235">
    <property type="component" value="Unassembled WGS sequence"/>
</dbReference>
<reference evidence="3 4" key="1">
    <citation type="submission" date="2021-10" db="EMBL/GenBank/DDBJ databases">
        <title>Anaerobic single-cell dispensing facilitates the cultivation of human gut bacteria.</title>
        <authorList>
            <person name="Afrizal A."/>
        </authorList>
    </citation>
    <scope>NUCLEOTIDE SEQUENCE [LARGE SCALE GENOMIC DNA]</scope>
    <source>
        <strain evidence="3 4">CLA-AA-H246</strain>
    </source>
</reference>
<comment type="caution">
    <text evidence="3">The sequence shown here is derived from an EMBL/GenBank/DDBJ whole genome shotgun (WGS) entry which is preliminary data.</text>
</comment>
<sequence length="165" mass="18124">MKLSTKGRYGLRAMVDLAVYSEKESVSISCIAQRENISESYLEQLAGKLKKAGLIKSTRGAQGGYRLAKPAAEISVGDILRALEGELGAVDCQGLKPEGGCESSDFCVTKLVWQRINDSIAKAVDEITLEELMAEAKKSQERKREMEQSGQYINSQDKADTKRKC</sequence>
<proteinExistence type="predicted"/>
<dbReference type="EMBL" id="JAJEQE010000005">
    <property type="protein sequence ID" value="MCC2148145.1"/>
    <property type="molecule type" value="Genomic_DNA"/>
</dbReference>
<evidence type="ECO:0000313" key="3">
    <source>
        <dbReference type="EMBL" id="MCC2148145.1"/>
    </source>
</evidence>
<name>A0ABS8ESN4_9FIRM</name>
<dbReference type="Pfam" id="PF02082">
    <property type="entry name" value="Rrf2"/>
    <property type="match status" value="1"/>
</dbReference>
<feature type="region of interest" description="Disordered" evidence="2">
    <location>
        <begin position="135"/>
        <end position="165"/>
    </location>
</feature>
<dbReference type="PROSITE" id="PS51197">
    <property type="entry name" value="HTH_RRF2_2"/>
    <property type="match status" value="1"/>
</dbReference>
<feature type="compositionally biased region" description="Basic and acidic residues" evidence="2">
    <location>
        <begin position="135"/>
        <end position="147"/>
    </location>
</feature>
<dbReference type="SUPFAM" id="SSF46785">
    <property type="entry name" value="Winged helix' DNA-binding domain"/>
    <property type="match status" value="1"/>
</dbReference>
<protein>
    <submittedName>
        <fullName evidence="3">Rrf2 family transcriptional regulator</fullName>
    </submittedName>
</protein>
<dbReference type="Gene3D" id="1.10.10.10">
    <property type="entry name" value="Winged helix-like DNA-binding domain superfamily/Winged helix DNA-binding domain"/>
    <property type="match status" value="1"/>
</dbReference>
<evidence type="ECO:0000256" key="1">
    <source>
        <dbReference type="ARBA" id="ARBA00023125"/>
    </source>
</evidence>
<dbReference type="PROSITE" id="PS01332">
    <property type="entry name" value="HTH_RRF2_1"/>
    <property type="match status" value="1"/>
</dbReference>
<dbReference type="PANTHER" id="PTHR33221">
    <property type="entry name" value="WINGED HELIX-TURN-HELIX TRANSCRIPTIONAL REGULATOR, RRF2 FAMILY"/>
    <property type="match status" value="1"/>
</dbReference>
<dbReference type="InterPro" id="IPR036388">
    <property type="entry name" value="WH-like_DNA-bd_sf"/>
</dbReference>